<evidence type="ECO:0000256" key="3">
    <source>
        <dbReference type="ARBA" id="ARBA00022448"/>
    </source>
</evidence>
<evidence type="ECO:0000256" key="9">
    <source>
        <dbReference type="ARBA" id="ARBA00023136"/>
    </source>
</evidence>
<evidence type="ECO:0000256" key="8">
    <source>
        <dbReference type="ARBA" id="ARBA00023114"/>
    </source>
</evidence>
<reference evidence="14" key="1">
    <citation type="journal article" date="2016" name="Front. Microbiol.">
        <title>Molecular Keys to the Janthinobacterium and Duganella spp. Interaction with the Plant Pathogen Fusarium graminearum.</title>
        <authorList>
            <person name="Haack F.S."/>
            <person name="Poehlein A."/>
            <person name="Kroger C."/>
            <person name="Voigt C.A."/>
            <person name="Piepenbring M."/>
            <person name="Bode H.B."/>
            <person name="Daniel R."/>
            <person name="Schafer W."/>
            <person name="Streit W.R."/>
        </authorList>
    </citation>
    <scope>NUCLEOTIDE SEQUENCE [LARGE SCALE GENOMIC DNA]</scope>
    <source>
        <strain evidence="14">T54</strain>
    </source>
</reference>
<evidence type="ECO:0000256" key="10">
    <source>
        <dbReference type="ARBA" id="ARBA00023237"/>
    </source>
</evidence>
<organism evidence="13 14">
    <name type="scientific">Duganella phyllosphaerae</name>
    <dbReference type="NCBI Taxonomy" id="762836"/>
    <lineage>
        <taxon>Bacteria</taxon>
        <taxon>Pseudomonadati</taxon>
        <taxon>Pseudomonadota</taxon>
        <taxon>Betaproteobacteria</taxon>
        <taxon>Burkholderiales</taxon>
        <taxon>Oxalobacteraceae</taxon>
        <taxon>Telluria group</taxon>
        <taxon>Duganella</taxon>
    </lineage>
</organism>
<evidence type="ECO:0000313" key="13">
    <source>
        <dbReference type="EMBL" id="OFA03988.1"/>
    </source>
</evidence>
<proteinExistence type="predicted"/>
<comment type="caution">
    <text evidence="13">The sequence shown here is derived from an EMBL/GenBank/DDBJ whole genome shotgun (WGS) entry which is preliminary data.</text>
</comment>
<dbReference type="PRINTS" id="PR00184">
    <property type="entry name" value="NEISSPPORIN"/>
</dbReference>
<gene>
    <name evidence="13" type="ORF">DUPY_18040</name>
</gene>
<dbReference type="EMBL" id="LROM01000071">
    <property type="protein sequence ID" value="OFA03988.1"/>
    <property type="molecule type" value="Genomic_DNA"/>
</dbReference>
<comment type="subunit">
    <text evidence="2">Homotrimer.</text>
</comment>
<evidence type="ECO:0000256" key="7">
    <source>
        <dbReference type="ARBA" id="ARBA00023065"/>
    </source>
</evidence>
<evidence type="ECO:0000256" key="4">
    <source>
        <dbReference type="ARBA" id="ARBA00022452"/>
    </source>
</evidence>
<evidence type="ECO:0000256" key="5">
    <source>
        <dbReference type="ARBA" id="ARBA00022692"/>
    </source>
</evidence>
<dbReference type="Proteomes" id="UP000175989">
    <property type="component" value="Unassembled WGS sequence"/>
</dbReference>
<sequence>MKQLTRALALSAGALLCASNAHAQSKDATGVTIYGLLDVGVETSNNNAVGGGGTVTRVSSGGMNTSRFGFRGVEDLGGGMQASFNLEGAAALDTGMGDTALFKRQANVGLQGSFGKLVLGRSFTTVYDFMVGYDPMAYAPYYSWATTGNASNRANGVVNKYGMTTGFDNLVKYAGQAGDFKYGASYGAGEQTTGSADSRKLAAAVTWGTGPFATTLTWEQINGNVVPASGRRDQARAVHFGLAYTGSGYKLQAAMRAYRQELANANLPEVQANLYWAGGSYQATPAITLTGVLYYQDVKNVAPGTDADPKMLVARFRYALSKRTDLYLTGAYAKAKNNRLVSLSRDSDGYGDNQHGLMAGVQHRF</sequence>
<dbReference type="InterPro" id="IPR002299">
    <property type="entry name" value="Porin_Neis"/>
</dbReference>
<keyword evidence="3" id="KW-0813">Transport</keyword>
<comment type="subcellular location">
    <subcellularLocation>
        <location evidence="1">Cell outer membrane</location>
        <topology evidence="1">Multi-pass membrane protein</topology>
    </subcellularLocation>
</comment>
<evidence type="ECO:0000259" key="12">
    <source>
        <dbReference type="Pfam" id="PF13609"/>
    </source>
</evidence>
<dbReference type="GO" id="GO:0015288">
    <property type="term" value="F:porin activity"/>
    <property type="evidence" value="ECO:0007669"/>
    <property type="project" value="UniProtKB-KW"/>
</dbReference>
<dbReference type="GO" id="GO:0006811">
    <property type="term" value="P:monoatomic ion transport"/>
    <property type="evidence" value="ECO:0007669"/>
    <property type="project" value="UniProtKB-KW"/>
</dbReference>
<dbReference type="Pfam" id="PF13609">
    <property type="entry name" value="Porin_4"/>
    <property type="match status" value="1"/>
</dbReference>
<keyword evidence="5" id="KW-0812">Transmembrane</keyword>
<dbReference type="SUPFAM" id="SSF56935">
    <property type="entry name" value="Porins"/>
    <property type="match status" value="1"/>
</dbReference>
<feature type="chain" id="PRO_5009207801" evidence="11">
    <location>
        <begin position="24"/>
        <end position="365"/>
    </location>
</feature>
<dbReference type="PANTHER" id="PTHR34501:SF9">
    <property type="entry name" value="MAJOR OUTER MEMBRANE PROTEIN P.IA"/>
    <property type="match status" value="1"/>
</dbReference>
<dbReference type="GO" id="GO:0046930">
    <property type="term" value="C:pore complex"/>
    <property type="evidence" value="ECO:0007669"/>
    <property type="project" value="UniProtKB-KW"/>
</dbReference>
<feature type="signal peptide" evidence="11">
    <location>
        <begin position="1"/>
        <end position="23"/>
    </location>
</feature>
<keyword evidence="6 11" id="KW-0732">Signal</keyword>
<dbReference type="RefSeq" id="WP_070247492.1">
    <property type="nucleotide sequence ID" value="NZ_LROM01000071.1"/>
</dbReference>
<dbReference type="InterPro" id="IPR033900">
    <property type="entry name" value="Gram_neg_porin_domain"/>
</dbReference>
<keyword evidence="4" id="KW-1134">Transmembrane beta strand</keyword>
<evidence type="ECO:0000313" key="14">
    <source>
        <dbReference type="Proteomes" id="UP000175989"/>
    </source>
</evidence>
<keyword evidence="7" id="KW-0406">Ion transport</keyword>
<protein>
    <submittedName>
        <fullName evidence="13">Outer membrane porin protein 32</fullName>
    </submittedName>
</protein>
<keyword evidence="8" id="KW-0626">Porin</keyword>
<dbReference type="InterPro" id="IPR050298">
    <property type="entry name" value="Gram-neg_bact_OMP"/>
</dbReference>
<evidence type="ECO:0000256" key="6">
    <source>
        <dbReference type="ARBA" id="ARBA00022729"/>
    </source>
</evidence>
<dbReference type="InterPro" id="IPR023614">
    <property type="entry name" value="Porin_dom_sf"/>
</dbReference>
<name>A0A1E7WVY9_9BURK</name>
<evidence type="ECO:0000256" key="11">
    <source>
        <dbReference type="SAM" id="SignalP"/>
    </source>
</evidence>
<evidence type="ECO:0000256" key="1">
    <source>
        <dbReference type="ARBA" id="ARBA00004571"/>
    </source>
</evidence>
<keyword evidence="10" id="KW-0998">Cell outer membrane</keyword>
<keyword evidence="14" id="KW-1185">Reference proteome</keyword>
<dbReference type="PANTHER" id="PTHR34501">
    <property type="entry name" value="PROTEIN YDDL-RELATED"/>
    <property type="match status" value="1"/>
</dbReference>
<keyword evidence="9" id="KW-0472">Membrane</keyword>
<dbReference type="OrthoDB" id="5293374at2"/>
<evidence type="ECO:0000256" key="2">
    <source>
        <dbReference type="ARBA" id="ARBA00011233"/>
    </source>
</evidence>
<dbReference type="GO" id="GO:0009279">
    <property type="term" value="C:cell outer membrane"/>
    <property type="evidence" value="ECO:0007669"/>
    <property type="project" value="UniProtKB-SubCell"/>
</dbReference>
<dbReference type="PATRIC" id="fig|762836.4.peg.1875"/>
<dbReference type="AlphaFoldDB" id="A0A1E7WVY9"/>
<dbReference type="Gene3D" id="2.40.160.10">
    <property type="entry name" value="Porin"/>
    <property type="match status" value="1"/>
</dbReference>
<feature type="domain" description="Porin" evidence="12">
    <location>
        <begin position="10"/>
        <end position="337"/>
    </location>
</feature>
<dbReference type="CDD" id="cd00342">
    <property type="entry name" value="gram_neg_porins"/>
    <property type="match status" value="1"/>
</dbReference>
<accession>A0A1E7WVY9</accession>